<sequence>MAMAAHRVMAPAQSQLRPARKTLSFVPADANQRRPFSRHGNASSPYLPPLPPVIGCSRQGKTSFLADNGCADAVMESGSGWVTWNKQPPHCTNGAHPLLLRRSRPGRPGGALVEPKHRMFAQCRRIVLLLHSASLDFYLFVSELLSMRPWVTSCLEAARLGATVILGSNVSKTLTACSTQARCRNYLHKLLSDRWASISTNRAARLYGWRRSLPDRRSLSLG</sequence>
<dbReference type="HOGENOM" id="CLU_1246188_0_0_1"/>
<dbReference type="InParanoid" id="G2XFN2"/>
<evidence type="ECO:0000313" key="3">
    <source>
        <dbReference type="Proteomes" id="UP000001611"/>
    </source>
</evidence>
<protein>
    <submittedName>
        <fullName evidence="2">Uncharacterized protein</fullName>
    </submittedName>
</protein>
<evidence type="ECO:0000313" key="2">
    <source>
        <dbReference type="EMBL" id="EGY18630.1"/>
    </source>
</evidence>
<proteinExistence type="predicted"/>
<evidence type="ECO:0000256" key="1">
    <source>
        <dbReference type="SAM" id="MobiDB-lite"/>
    </source>
</evidence>
<dbReference type="EMBL" id="DS572717">
    <property type="protein sequence ID" value="EGY18630.1"/>
    <property type="molecule type" value="Genomic_DNA"/>
</dbReference>
<dbReference type="GeneID" id="20710619"/>
<dbReference type="AlphaFoldDB" id="G2XFN2"/>
<dbReference type="RefSeq" id="XP_009653753.1">
    <property type="nucleotide sequence ID" value="XM_009655458.1"/>
</dbReference>
<dbReference type="Proteomes" id="UP000001611">
    <property type="component" value="Chromosome 4"/>
</dbReference>
<gene>
    <name evidence="2" type="ORF">VDAG_09156</name>
</gene>
<name>G2XFN2_VERDV</name>
<dbReference type="KEGG" id="vda:VDAG_09156"/>
<organism evidence="2 3">
    <name type="scientific">Verticillium dahliae (strain VdLs.17 / ATCC MYA-4575 / FGSC 10137)</name>
    <name type="common">Verticillium wilt</name>
    <dbReference type="NCBI Taxonomy" id="498257"/>
    <lineage>
        <taxon>Eukaryota</taxon>
        <taxon>Fungi</taxon>
        <taxon>Dikarya</taxon>
        <taxon>Ascomycota</taxon>
        <taxon>Pezizomycotina</taxon>
        <taxon>Sordariomycetes</taxon>
        <taxon>Hypocreomycetidae</taxon>
        <taxon>Glomerellales</taxon>
        <taxon>Plectosphaerellaceae</taxon>
        <taxon>Verticillium</taxon>
    </lineage>
</organism>
<reference evidence="2 3" key="1">
    <citation type="submission" date="2008-03" db="EMBL/GenBank/DDBJ databases">
        <title>The Genome Sequence of Verticillium dahliae VdLs.17.</title>
        <authorList>
            <consortium name="The Broad Institute Genome Sequencing Platform"/>
            <person name="Ma L.-J.J."/>
            <person name="Klosterman S.J."/>
            <person name="Subbarao K."/>
            <person name="Dobinson K."/>
            <person name="Veronese P."/>
            <person name="Kang S."/>
            <person name="Gold S.E."/>
            <person name="Young S."/>
            <person name="Jaffe D."/>
            <person name="Gnerre S."/>
            <person name="Berlin A."/>
            <person name="Heiman D."/>
            <person name="Hepburn T."/>
            <person name="Sykes S."/>
            <person name="Alvarado L."/>
            <person name="Kodira C.D."/>
            <person name="Lander E."/>
            <person name="Galagan J."/>
            <person name="Nusbaum C."/>
            <person name="Birren B."/>
        </authorList>
    </citation>
    <scope>NUCLEOTIDE SEQUENCE [LARGE SCALE GENOMIC DNA]</scope>
    <source>
        <strain evidence="3">VdLs.17 / ATCC MYA-4575 / FGSC 10137</strain>
    </source>
</reference>
<keyword evidence="3" id="KW-1185">Reference proteome</keyword>
<accession>G2XFN2</accession>
<feature type="region of interest" description="Disordered" evidence="1">
    <location>
        <begin position="1"/>
        <end position="21"/>
    </location>
</feature>